<keyword evidence="3" id="KW-0227">DNA damage</keyword>
<dbReference type="Pfam" id="PF17946">
    <property type="entry name" value="RecC_C"/>
    <property type="match status" value="1"/>
</dbReference>
<keyword evidence="4" id="KW-0378">Hydrolase</keyword>
<dbReference type="Proteomes" id="UP000198815">
    <property type="component" value="Unassembled WGS sequence"/>
</dbReference>
<evidence type="ECO:0000256" key="2">
    <source>
        <dbReference type="ARBA" id="ARBA00022741"/>
    </source>
</evidence>
<evidence type="ECO:0000256" key="9">
    <source>
        <dbReference type="ARBA" id="ARBA00023204"/>
    </source>
</evidence>
<keyword evidence="12" id="KW-1185">Reference proteome</keyword>
<dbReference type="GO" id="GO:0003677">
    <property type="term" value="F:DNA binding"/>
    <property type="evidence" value="ECO:0007669"/>
    <property type="project" value="UniProtKB-KW"/>
</dbReference>
<evidence type="ECO:0000313" key="12">
    <source>
        <dbReference type="Proteomes" id="UP000198815"/>
    </source>
</evidence>
<dbReference type="InterPro" id="IPR027417">
    <property type="entry name" value="P-loop_NTPase"/>
</dbReference>
<name>A0A1H9QXP1_9ACTN</name>
<keyword evidence="1" id="KW-0540">Nuclease</keyword>
<evidence type="ECO:0000256" key="5">
    <source>
        <dbReference type="ARBA" id="ARBA00022806"/>
    </source>
</evidence>
<dbReference type="GO" id="GO:0006310">
    <property type="term" value="P:DNA recombination"/>
    <property type="evidence" value="ECO:0007669"/>
    <property type="project" value="TreeGrafter"/>
</dbReference>
<dbReference type="GO" id="GO:0004386">
    <property type="term" value="F:helicase activity"/>
    <property type="evidence" value="ECO:0007669"/>
    <property type="project" value="UniProtKB-KW"/>
</dbReference>
<dbReference type="GO" id="GO:0009338">
    <property type="term" value="C:exodeoxyribonuclease V complex"/>
    <property type="evidence" value="ECO:0007669"/>
    <property type="project" value="InterPro"/>
</dbReference>
<evidence type="ECO:0000256" key="8">
    <source>
        <dbReference type="ARBA" id="ARBA00023125"/>
    </source>
</evidence>
<keyword evidence="6" id="KW-0269">Exonuclease</keyword>
<evidence type="ECO:0000256" key="3">
    <source>
        <dbReference type="ARBA" id="ARBA00022763"/>
    </source>
</evidence>
<proteinExistence type="predicted"/>
<accession>A0A1H9QXP1</accession>
<keyword evidence="2" id="KW-0547">Nucleotide-binding</keyword>
<keyword evidence="5 11" id="KW-0347">Helicase</keyword>
<dbReference type="GO" id="GO:0005524">
    <property type="term" value="F:ATP binding"/>
    <property type="evidence" value="ECO:0007669"/>
    <property type="project" value="UniProtKB-KW"/>
</dbReference>
<sequence>MDNPVLSGASSTVKLMVISVQPGQSSGIHVHECPDWPSLCTQVSAHLAAATHDPFDQPLLVVPRAAQRRLLRQWIAADQGVCAGIEMIGISGLRARLETTVLGLDRRADPWSGQGLTAHLAAVMGEARGEDWFALVQRHLDEPLPRPGRLVGTARRVAALFGDYSHHLPQMMLSWERGDFVDATGRPLEPQDRWQPELFGMLVARLGQWPHPARRLELLTTRIHAGTVDDALPNSLGVLGDRGFAHDEIDLLRAVSTRLPVPVWQLGRPPSATRRCALASRYGRLRDDAWAQWAGCGALTDVSPPSQAESSTLLGQLQRDVSDDLPPAFGRIPDDSIQFHLSHGPDRQVEVLRELLCGLFDADPTLQPRDVVVACADLQRYAPLLEAHLGGDTNAGLHPGHVLRVRLTIGHDESNPARDLLLGLLTAPDRRASAADLVAIAAIPLVARRFGLDENDLARVPALLARAEVRWGIDAAQRARAGLPTVRQGTWVTGLDRLLAGLVLADSPLARLDTVVPVEHVDASDAPIIGALAELVSRIRMHLLRCATPANVTQWRLRLDEAMADLTEPTAAQQWQVNQVSTRLAELAQACPQNTPLLDRIEFAELLAGPLPERHRPAVFGSGDLVVCEMRELGQLSHRVVCLLGVGDDPAAAYSTVAGDDLLARPGVTSSRPQRSAAARQDLLDAILGARERVLVVGAGGDPFTGQTLPQPVVVSDLLDATGVLRAARRWVDPLAAGQPRHDEVLEPTAGLLHWHPLQPHSPYNFTARKAELPFSFDNQALAGAQALTRPRTTTPSDPVWLVRAAGVPGSEEPVDVDDLARFYQDPASAWFRNTFGYLPAQPDEPLAVDLPITASALDRYTLGTRMLESLLAGEQLEAVTAATLLSGSAPPGPLGQQLVGSLLSDVQSMAGVIADLQIDRAEIDLAISVSSGRVRGQLARFGDALVTHRYGQIRAKHLVDAWVHLVCASAQSPAVHRAVVVGRDAIHTLRAPGRQEALELLDELLLVRRAGLGSLLPLPPQAAFRQARCLPDGDVRDWEVAREFTQETKFSVLWTEFLPLGWEQLSALPPHQGDPLDAAASRFANLACWLYLPLVQHWQSAPLTAGPR</sequence>
<dbReference type="EMBL" id="FOGZ01000005">
    <property type="protein sequence ID" value="SER65232.1"/>
    <property type="molecule type" value="Genomic_DNA"/>
</dbReference>
<keyword evidence="8" id="KW-0238">DNA-binding</keyword>
<dbReference type="Gene3D" id="3.40.50.10930">
    <property type="match status" value="1"/>
</dbReference>
<dbReference type="Gene3D" id="3.40.50.300">
    <property type="entry name" value="P-loop containing nucleotide triphosphate hydrolases"/>
    <property type="match status" value="1"/>
</dbReference>
<dbReference type="InterPro" id="IPR041500">
    <property type="entry name" value="RecC_C"/>
</dbReference>
<dbReference type="InterPro" id="IPR006697">
    <property type="entry name" value="RecC"/>
</dbReference>
<dbReference type="GO" id="GO:0008854">
    <property type="term" value="F:exodeoxyribonuclease V activity"/>
    <property type="evidence" value="ECO:0007669"/>
    <property type="project" value="InterPro"/>
</dbReference>
<dbReference type="Pfam" id="PF04257">
    <property type="entry name" value="Exonuc_V_gamma"/>
    <property type="match status" value="1"/>
</dbReference>
<keyword evidence="9" id="KW-0234">DNA repair</keyword>
<dbReference type="AlphaFoldDB" id="A0A1H9QXP1"/>
<evidence type="ECO:0000256" key="7">
    <source>
        <dbReference type="ARBA" id="ARBA00022840"/>
    </source>
</evidence>
<dbReference type="PANTHER" id="PTHR30591">
    <property type="entry name" value="RECBCD ENZYME SUBUNIT RECC"/>
    <property type="match status" value="1"/>
</dbReference>
<dbReference type="InterPro" id="IPR011335">
    <property type="entry name" value="Restrct_endonuc-II-like"/>
</dbReference>
<dbReference type="STRING" id="64702.SAMN05443377_1053"/>
<reference evidence="11 12" key="1">
    <citation type="submission" date="2016-10" db="EMBL/GenBank/DDBJ databases">
        <authorList>
            <person name="de Groot N.N."/>
        </authorList>
    </citation>
    <scope>NUCLEOTIDE SEQUENCE [LARGE SCALE GENOMIC DNA]</scope>
    <source>
        <strain evidence="11 12">DSM 16859</strain>
    </source>
</reference>
<dbReference type="GO" id="GO:0006281">
    <property type="term" value="P:DNA repair"/>
    <property type="evidence" value="ECO:0007669"/>
    <property type="project" value="UniProtKB-KW"/>
</dbReference>
<gene>
    <name evidence="11" type="ORF">SAMN05443377_1053</name>
</gene>
<evidence type="ECO:0000256" key="1">
    <source>
        <dbReference type="ARBA" id="ARBA00022722"/>
    </source>
</evidence>
<dbReference type="SUPFAM" id="SSF52980">
    <property type="entry name" value="Restriction endonuclease-like"/>
    <property type="match status" value="1"/>
</dbReference>
<dbReference type="Gene3D" id="1.10.486.10">
    <property type="entry name" value="PCRA, domain 4"/>
    <property type="match status" value="1"/>
</dbReference>
<keyword evidence="7" id="KW-0067">ATP-binding</keyword>
<dbReference type="InterPro" id="IPR013986">
    <property type="entry name" value="DExx_box_DNA_helicase_dom_sf"/>
</dbReference>
<evidence type="ECO:0000256" key="4">
    <source>
        <dbReference type="ARBA" id="ARBA00022801"/>
    </source>
</evidence>
<evidence type="ECO:0000256" key="6">
    <source>
        <dbReference type="ARBA" id="ARBA00022839"/>
    </source>
</evidence>
<feature type="domain" description="RecC C-terminal" evidence="10">
    <location>
        <begin position="813"/>
        <end position="1029"/>
    </location>
</feature>
<dbReference type="Gene3D" id="1.10.10.990">
    <property type="match status" value="1"/>
</dbReference>
<dbReference type="PIRSF" id="PIRSF000980">
    <property type="entry name" value="RecC"/>
    <property type="match status" value="1"/>
</dbReference>
<dbReference type="SUPFAM" id="SSF52540">
    <property type="entry name" value="P-loop containing nucleoside triphosphate hydrolases"/>
    <property type="match status" value="2"/>
</dbReference>
<dbReference type="PANTHER" id="PTHR30591:SF1">
    <property type="entry name" value="RECBCD ENZYME SUBUNIT RECC"/>
    <property type="match status" value="1"/>
</dbReference>
<protein>
    <submittedName>
        <fullName evidence="11">DNA helicase/exodeoxyribonuclease V, gamma subunit</fullName>
    </submittedName>
</protein>
<organism evidence="11 12">
    <name type="scientific">Propionibacterium cyclohexanicum</name>
    <dbReference type="NCBI Taxonomy" id="64702"/>
    <lineage>
        <taxon>Bacteria</taxon>
        <taxon>Bacillati</taxon>
        <taxon>Actinomycetota</taxon>
        <taxon>Actinomycetes</taxon>
        <taxon>Propionibacteriales</taxon>
        <taxon>Propionibacteriaceae</taxon>
        <taxon>Propionibacterium</taxon>
    </lineage>
</organism>
<dbReference type="Gene3D" id="1.10.10.160">
    <property type="match status" value="1"/>
</dbReference>
<evidence type="ECO:0000313" key="11">
    <source>
        <dbReference type="EMBL" id="SER65232.1"/>
    </source>
</evidence>
<evidence type="ECO:0000259" key="10">
    <source>
        <dbReference type="Pfam" id="PF17946"/>
    </source>
</evidence>